<gene>
    <name evidence="8" type="ORF">UFOPK4366_00621</name>
</gene>
<dbReference type="CDD" id="cd00071">
    <property type="entry name" value="GMPK"/>
    <property type="match status" value="1"/>
</dbReference>
<feature type="domain" description="Guanylate kinase-like" evidence="7">
    <location>
        <begin position="1"/>
        <end position="179"/>
    </location>
</feature>
<dbReference type="SUPFAM" id="SSF52540">
    <property type="entry name" value="P-loop containing nucleoside triphosphate hydrolases"/>
    <property type="match status" value="1"/>
</dbReference>
<dbReference type="InterPro" id="IPR008144">
    <property type="entry name" value="Guanylate_kin-like_dom"/>
</dbReference>
<dbReference type="InterPro" id="IPR020590">
    <property type="entry name" value="Guanylate_kinase_CS"/>
</dbReference>
<evidence type="ECO:0000256" key="1">
    <source>
        <dbReference type="ARBA" id="ARBA00005790"/>
    </source>
</evidence>
<evidence type="ECO:0000256" key="2">
    <source>
        <dbReference type="ARBA" id="ARBA00012961"/>
    </source>
</evidence>
<dbReference type="InterPro" id="IPR017665">
    <property type="entry name" value="Guanylate_kinase"/>
</dbReference>
<dbReference type="SMART" id="SM00072">
    <property type="entry name" value="GuKc"/>
    <property type="match status" value="1"/>
</dbReference>
<dbReference type="AlphaFoldDB" id="A0A6J7UI60"/>
<dbReference type="NCBIfam" id="TIGR03263">
    <property type="entry name" value="guanyl_kin"/>
    <property type="match status" value="1"/>
</dbReference>
<accession>A0A6J7UI60</accession>
<keyword evidence="4" id="KW-0547">Nucleotide-binding</keyword>
<evidence type="ECO:0000256" key="6">
    <source>
        <dbReference type="ARBA" id="ARBA00022840"/>
    </source>
</evidence>
<dbReference type="PROSITE" id="PS50052">
    <property type="entry name" value="GUANYLATE_KINASE_2"/>
    <property type="match status" value="1"/>
</dbReference>
<dbReference type="HAMAP" id="MF_00328">
    <property type="entry name" value="Guanylate_kinase"/>
    <property type="match status" value="1"/>
</dbReference>
<evidence type="ECO:0000313" key="8">
    <source>
        <dbReference type="EMBL" id="CAB5064078.1"/>
    </source>
</evidence>
<dbReference type="PANTHER" id="PTHR23117:SF13">
    <property type="entry name" value="GUANYLATE KINASE"/>
    <property type="match status" value="1"/>
</dbReference>
<dbReference type="GO" id="GO:0004385">
    <property type="term" value="F:GMP kinase activity"/>
    <property type="evidence" value="ECO:0007669"/>
    <property type="project" value="UniProtKB-EC"/>
</dbReference>
<keyword evidence="3" id="KW-0808">Transferase</keyword>
<keyword evidence="5" id="KW-0418">Kinase</keyword>
<dbReference type="InterPro" id="IPR008145">
    <property type="entry name" value="GK/Ca_channel_bsu"/>
</dbReference>
<keyword evidence="6" id="KW-0067">ATP-binding</keyword>
<dbReference type="GO" id="GO:0005524">
    <property type="term" value="F:ATP binding"/>
    <property type="evidence" value="ECO:0007669"/>
    <property type="project" value="UniProtKB-KW"/>
</dbReference>
<sequence>MKLIVLSGPGGVGKSTVISYLRANESNVWVSVSATTRAPRVGEVDGIDYYFLSDSEFDSWITEDKFLEWADFAGARYGTPKQFVDEHLNNGKSVLLELEISGARQVRAKNPEALLVFLAPPSWEELEERLFKRGTDTEERRAARLALARAEMAAQGEFDLTLINTSVEEVAKRLIALALD</sequence>
<dbReference type="GO" id="GO:0005829">
    <property type="term" value="C:cytosol"/>
    <property type="evidence" value="ECO:0007669"/>
    <property type="project" value="TreeGrafter"/>
</dbReference>
<dbReference type="Gene3D" id="3.30.63.10">
    <property type="entry name" value="Guanylate Kinase phosphate binding domain"/>
    <property type="match status" value="1"/>
</dbReference>
<organism evidence="8">
    <name type="scientific">freshwater metagenome</name>
    <dbReference type="NCBI Taxonomy" id="449393"/>
    <lineage>
        <taxon>unclassified sequences</taxon>
        <taxon>metagenomes</taxon>
        <taxon>ecological metagenomes</taxon>
    </lineage>
</organism>
<evidence type="ECO:0000256" key="4">
    <source>
        <dbReference type="ARBA" id="ARBA00022741"/>
    </source>
</evidence>
<dbReference type="InterPro" id="IPR027417">
    <property type="entry name" value="P-loop_NTPase"/>
</dbReference>
<evidence type="ECO:0000256" key="3">
    <source>
        <dbReference type="ARBA" id="ARBA00022679"/>
    </source>
</evidence>
<dbReference type="EC" id="2.7.4.8" evidence="2"/>
<protein>
    <recommendedName>
        <fullName evidence="2">guanylate kinase</fullName>
        <ecNumber evidence="2">2.7.4.8</ecNumber>
    </recommendedName>
</protein>
<dbReference type="PROSITE" id="PS00856">
    <property type="entry name" value="GUANYLATE_KINASE_1"/>
    <property type="match status" value="1"/>
</dbReference>
<proteinExistence type="inferred from homology"/>
<dbReference type="Gene3D" id="3.40.50.300">
    <property type="entry name" value="P-loop containing nucleotide triphosphate hydrolases"/>
    <property type="match status" value="1"/>
</dbReference>
<dbReference type="Pfam" id="PF00625">
    <property type="entry name" value="Guanylate_kin"/>
    <property type="match status" value="1"/>
</dbReference>
<dbReference type="PANTHER" id="PTHR23117">
    <property type="entry name" value="GUANYLATE KINASE-RELATED"/>
    <property type="match status" value="1"/>
</dbReference>
<dbReference type="EMBL" id="CAFBQS010000103">
    <property type="protein sequence ID" value="CAB5064078.1"/>
    <property type="molecule type" value="Genomic_DNA"/>
</dbReference>
<comment type="similarity">
    <text evidence="1">Belongs to the guanylate kinase family.</text>
</comment>
<dbReference type="FunFam" id="3.30.63.10:FF:000002">
    <property type="entry name" value="Guanylate kinase 1"/>
    <property type="match status" value="1"/>
</dbReference>
<reference evidence="8" key="1">
    <citation type="submission" date="2020-05" db="EMBL/GenBank/DDBJ databases">
        <authorList>
            <person name="Chiriac C."/>
            <person name="Salcher M."/>
            <person name="Ghai R."/>
            <person name="Kavagutti S V."/>
        </authorList>
    </citation>
    <scope>NUCLEOTIDE SEQUENCE</scope>
</reference>
<name>A0A6J7UI60_9ZZZZ</name>
<evidence type="ECO:0000256" key="5">
    <source>
        <dbReference type="ARBA" id="ARBA00022777"/>
    </source>
</evidence>
<evidence type="ECO:0000259" key="7">
    <source>
        <dbReference type="PROSITE" id="PS50052"/>
    </source>
</evidence>